<sequence>MNRRTAITTQTKQNLIDAFWSLYCDMRIEKITIKDITNKAGYNRGTFYEYFKDVYDVLEHIENSLIPSLDELPPITIGSDMCGMPTNTFLELYEKNSKYYAVLLGDGGDPAFASKLKNAIKPIIIQEFANKPTVNQKELDYVIEYTLSAMIGMMSYWYRQTDKLPSDQLHELIRKLTEQGVTRQLPAL</sequence>
<dbReference type="RefSeq" id="WP_070372511.1">
    <property type="nucleotide sequence ID" value="NZ_LKEU01000043.1"/>
</dbReference>
<dbReference type="PANTHER" id="PTHR43479">
    <property type="entry name" value="ACREF/ENVCD OPERON REPRESSOR-RELATED"/>
    <property type="match status" value="1"/>
</dbReference>
<evidence type="ECO:0000259" key="3">
    <source>
        <dbReference type="PROSITE" id="PS50977"/>
    </source>
</evidence>
<evidence type="ECO:0000313" key="4">
    <source>
        <dbReference type="EMBL" id="OFV69209.1"/>
    </source>
</evidence>
<dbReference type="EMBL" id="LKEU01000043">
    <property type="protein sequence ID" value="OFV69209.1"/>
    <property type="molecule type" value="Genomic_DNA"/>
</dbReference>
<protein>
    <recommendedName>
        <fullName evidence="3">HTH tetR-type domain-containing protein</fullName>
    </recommendedName>
</protein>
<dbReference type="PANTHER" id="PTHR43479:SF7">
    <property type="entry name" value="TETR-FAMILY TRANSCRIPTIONAL REGULATOR"/>
    <property type="match status" value="1"/>
</dbReference>
<evidence type="ECO:0000256" key="1">
    <source>
        <dbReference type="ARBA" id="ARBA00023125"/>
    </source>
</evidence>
<dbReference type="Pfam" id="PF14278">
    <property type="entry name" value="TetR_C_8"/>
    <property type="match status" value="1"/>
</dbReference>
<dbReference type="Gene3D" id="1.10.357.10">
    <property type="entry name" value="Tetracycline Repressor, domain 2"/>
    <property type="match status" value="1"/>
</dbReference>
<dbReference type="InterPro" id="IPR039532">
    <property type="entry name" value="TetR_C_Firmicutes"/>
</dbReference>
<gene>
    <name evidence="4" type="ORF">ACWI_32530</name>
</gene>
<dbReference type="PROSITE" id="PS50977">
    <property type="entry name" value="HTH_TETR_2"/>
    <property type="match status" value="1"/>
</dbReference>
<dbReference type="Proteomes" id="UP000176244">
    <property type="component" value="Unassembled WGS sequence"/>
</dbReference>
<evidence type="ECO:0000313" key="5">
    <source>
        <dbReference type="Proteomes" id="UP000176244"/>
    </source>
</evidence>
<accession>A0A1F2PCS1</accession>
<feature type="domain" description="HTH tetR-type" evidence="3">
    <location>
        <begin position="9"/>
        <end position="69"/>
    </location>
</feature>
<dbReference type="OrthoDB" id="9812484at2"/>
<dbReference type="STRING" id="52694.ACWI_32530"/>
<dbReference type="InterPro" id="IPR009057">
    <property type="entry name" value="Homeodomain-like_sf"/>
</dbReference>
<evidence type="ECO:0000256" key="2">
    <source>
        <dbReference type="PROSITE-ProRule" id="PRU00335"/>
    </source>
</evidence>
<dbReference type="GO" id="GO:0003677">
    <property type="term" value="F:DNA binding"/>
    <property type="evidence" value="ECO:0007669"/>
    <property type="project" value="UniProtKB-UniRule"/>
</dbReference>
<feature type="DNA-binding region" description="H-T-H motif" evidence="2">
    <location>
        <begin position="32"/>
        <end position="51"/>
    </location>
</feature>
<dbReference type="SUPFAM" id="SSF46689">
    <property type="entry name" value="Homeodomain-like"/>
    <property type="match status" value="1"/>
</dbReference>
<organism evidence="4 5">
    <name type="scientific">Acetobacterium wieringae</name>
    <dbReference type="NCBI Taxonomy" id="52694"/>
    <lineage>
        <taxon>Bacteria</taxon>
        <taxon>Bacillati</taxon>
        <taxon>Bacillota</taxon>
        <taxon>Clostridia</taxon>
        <taxon>Eubacteriales</taxon>
        <taxon>Eubacteriaceae</taxon>
        <taxon>Acetobacterium</taxon>
    </lineage>
</organism>
<dbReference type="InterPro" id="IPR050624">
    <property type="entry name" value="HTH-type_Tx_Regulator"/>
</dbReference>
<dbReference type="AlphaFoldDB" id="A0A1F2PCS1"/>
<comment type="caution">
    <text evidence="4">The sequence shown here is derived from an EMBL/GenBank/DDBJ whole genome shotgun (WGS) entry which is preliminary data.</text>
</comment>
<dbReference type="InterPro" id="IPR001647">
    <property type="entry name" value="HTH_TetR"/>
</dbReference>
<reference evidence="4 5" key="1">
    <citation type="submission" date="2015-09" db="EMBL/GenBank/DDBJ databases">
        <title>Genome sequence of Acetobacterium wieringae DSM 1911.</title>
        <authorList>
            <person name="Poehlein A."/>
            <person name="Bengelsdorf F.R."/>
            <person name="Schiel-Bengelsdorf B."/>
            <person name="Duerre P."/>
            <person name="Daniel R."/>
        </authorList>
    </citation>
    <scope>NUCLEOTIDE SEQUENCE [LARGE SCALE GENOMIC DNA]</scope>
    <source>
        <strain evidence="4 5">DSM 1911</strain>
    </source>
</reference>
<keyword evidence="1 2" id="KW-0238">DNA-binding</keyword>
<name>A0A1F2PCS1_9FIRM</name>
<proteinExistence type="predicted"/>